<organism evidence="1 2">
    <name type="scientific">Actinomyces denticolens</name>
    <dbReference type="NCBI Taxonomy" id="52767"/>
    <lineage>
        <taxon>Bacteria</taxon>
        <taxon>Bacillati</taxon>
        <taxon>Actinomycetota</taxon>
        <taxon>Actinomycetes</taxon>
        <taxon>Actinomycetales</taxon>
        <taxon>Actinomycetaceae</taxon>
        <taxon>Actinomyces</taxon>
    </lineage>
</organism>
<dbReference type="SUPFAM" id="SSF48371">
    <property type="entry name" value="ARM repeat"/>
    <property type="match status" value="1"/>
</dbReference>
<dbReference type="Proteomes" id="UP000184390">
    <property type="component" value="Unassembled WGS sequence"/>
</dbReference>
<protein>
    <recommendedName>
        <fullName evidence="3">HEAT repeat-containing protein</fullName>
    </recommendedName>
</protein>
<reference evidence="1 2" key="1">
    <citation type="submission" date="2016-11" db="EMBL/GenBank/DDBJ databases">
        <authorList>
            <person name="Varghese N."/>
            <person name="Submissions S."/>
        </authorList>
    </citation>
    <scope>NUCLEOTIDE SEQUENCE [LARGE SCALE GENOMIC DNA]</scope>
    <source>
        <strain evidence="1 2">PA</strain>
    </source>
</reference>
<evidence type="ECO:0000313" key="1">
    <source>
        <dbReference type="EMBL" id="SHI58980.1"/>
    </source>
</evidence>
<dbReference type="EMBL" id="FQYL01000003">
    <property type="protein sequence ID" value="SHI58980.1"/>
    <property type="molecule type" value="Genomic_DNA"/>
</dbReference>
<dbReference type="InterPro" id="IPR016024">
    <property type="entry name" value="ARM-type_fold"/>
</dbReference>
<keyword evidence="2" id="KW-1185">Reference proteome</keyword>
<evidence type="ECO:0008006" key="3">
    <source>
        <dbReference type="Google" id="ProtNLM"/>
    </source>
</evidence>
<proteinExistence type="predicted"/>
<name>A0ABY1I4G3_9ACTO</name>
<sequence length="1098" mass="117154">MTLPDAESLARQLPSLPHVERVRALVRLARDHAADPALGALLDGLAARSDYHAGLALAAARAVGDAERVRALSHGAVPGTDDLATRYLSLPLEQRRALEHRIRATRRTDMAAILLGLPLADADRARLLASADEPTARSLIADLGDLLPSLAPLARRHPGVVLDELARRLEGATPVQRDSAWAWARTAYAPLAARLPGGLIALLLTVGPTRVVPHGLDPHLGRLLRHDPTAVGALLARAPHDVGQRHLTTASARLIKSLHRALHLLTVPERIALARAGRDDDGRLAAILAALPPRDREEVLDGALDGIDTTRRHYSEALLEVLPRDRRQHEAQRMAALPESASALPQLVLAGFLPPDQAILQAGPRLHALGAEERAQAWAALIGSAGRSRDADALTEVLLRLGALDHEQDAVRLVVARELASIPLSILARCPLTPLEGFIRAALRAQDASSATQWTLQGLAWALTDHALATGNPPTGPARLLQAAVGDEPRLWHPPLTPGRALASAAVEALAKRLAEESVAGECGLLLDLHSALGRQANGDPLLDSLLVQALDSPVAADRQGAAVAWLADPATRAERVAELVRRDESFAALRPVTEAISAMRQDLVEILFLDRPLRGRFWHREHTYLALLPEGARGWDPERLAAYASALRRRIDARTTTRPERHRALAALARIPSTTVEDLRPWLDADAPDTRVSALEALAHLNDPEAALREIARHAGGDHARAAFDGAMSCAARLDPAVASKILTGALSAPIRMSARKEALRVLARLHRPADLPTLTGAAMARDSRPDVRLAAARAMISWLDAPEAWTILAHVATEGRDAALALASTSPRHIADRHRLRYARLLLAAAREPELIAALGEWSDVLPDLPGLLEGIVRDGAPAESSAAITALARHSARSADWGEHLAVLRRLASGAAGDAEPNAQAEADLPHLRRMEGLAAAMIPDDGASLRWHRDHLEAMSTQLEGLDGAARTPTAPWASRLAATDWEDEAACLASLERLAGAVDDASLAGELAAVTSAALERARRLRLLPEPGLPVATADALMSRQDAAGAALALAIVTAQGRALGWPAPWRDRLRELRGSSTGIISLLARRARTATG</sequence>
<evidence type="ECO:0000313" key="2">
    <source>
        <dbReference type="Proteomes" id="UP000184390"/>
    </source>
</evidence>
<dbReference type="RefSeq" id="WP_073451745.1">
    <property type="nucleotide sequence ID" value="NZ_FQYL01000003.1"/>
</dbReference>
<accession>A0ABY1I4G3</accession>
<gene>
    <name evidence="1" type="ORF">SAMN05216246_10376</name>
</gene>
<comment type="caution">
    <text evidence="1">The sequence shown here is derived from an EMBL/GenBank/DDBJ whole genome shotgun (WGS) entry which is preliminary data.</text>
</comment>